<keyword evidence="3" id="KW-1185">Reference proteome</keyword>
<name>A0A9W6NQ09_9ACTN</name>
<organism evidence="2 3">
    <name type="scientific">Dactylosporangium matsuzakiense</name>
    <dbReference type="NCBI Taxonomy" id="53360"/>
    <lineage>
        <taxon>Bacteria</taxon>
        <taxon>Bacillati</taxon>
        <taxon>Actinomycetota</taxon>
        <taxon>Actinomycetes</taxon>
        <taxon>Micromonosporales</taxon>
        <taxon>Micromonosporaceae</taxon>
        <taxon>Dactylosporangium</taxon>
    </lineage>
</organism>
<dbReference type="SUPFAM" id="SSF160719">
    <property type="entry name" value="gpW/gp25-like"/>
    <property type="match status" value="1"/>
</dbReference>
<dbReference type="RefSeq" id="WP_261958599.1">
    <property type="nucleotide sequence ID" value="NZ_BAAAXA010000001.1"/>
</dbReference>
<evidence type="ECO:0000259" key="1">
    <source>
        <dbReference type="Pfam" id="PF04965"/>
    </source>
</evidence>
<proteinExistence type="predicted"/>
<protein>
    <recommendedName>
        <fullName evidence="1">IraD/Gp25-like domain-containing protein</fullName>
    </recommendedName>
</protein>
<dbReference type="Gene3D" id="3.10.450.40">
    <property type="match status" value="1"/>
</dbReference>
<evidence type="ECO:0000313" key="2">
    <source>
        <dbReference type="EMBL" id="GLL04781.1"/>
    </source>
</evidence>
<reference evidence="2" key="2">
    <citation type="submission" date="2023-01" db="EMBL/GenBank/DDBJ databases">
        <authorList>
            <person name="Sun Q."/>
            <person name="Evtushenko L."/>
        </authorList>
    </citation>
    <scope>NUCLEOTIDE SEQUENCE</scope>
    <source>
        <strain evidence="2">VKM Ac-1321</strain>
    </source>
</reference>
<feature type="domain" description="IraD/Gp25-like" evidence="1">
    <location>
        <begin position="35"/>
        <end position="125"/>
    </location>
</feature>
<accession>A0A9W6NQ09</accession>
<comment type="caution">
    <text evidence="2">The sequence shown here is derived from an EMBL/GenBank/DDBJ whole genome shotgun (WGS) entry which is preliminary data.</text>
</comment>
<dbReference type="Proteomes" id="UP001143480">
    <property type="component" value="Unassembled WGS sequence"/>
</dbReference>
<sequence length="145" mass="15421">MSAERAIWFAGAGSAGYGGGTGPAVTAAGALSMVEGDAAVRQALLLLLTTTPGERLMRPEYGCHLDRLLFAPNDQTTAGLAVHYVRQAILRWEPRADIVELDAAADPDIATRLNIRLRYRVRATAALNDLDLTLDLAPTPPGSRP</sequence>
<dbReference type="Pfam" id="PF04965">
    <property type="entry name" value="GPW_gp25"/>
    <property type="match status" value="1"/>
</dbReference>
<dbReference type="EMBL" id="BSFP01000050">
    <property type="protein sequence ID" value="GLL04781.1"/>
    <property type="molecule type" value="Genomic_DNA"/>
</dbReference>
<gene>
    <name evidence="2" type="ORF">GCM10017581_065280</name>
</gene>
<dbReference type="InterPro" id="IPR007048">
    <property type="entry name" value="IraD/Gp25-like"/>
</dbReference>
<dbReference type="AlphaFoldDB" id="A0A9W6NQ09"/>
<evidence type="ECO:0000313" key="3">
    <source>
        <dbReference type="Proteomes" id="UP001143480"/>
    </source>
</evidence>
<reference evidence="2" key="1">
    <citation type="journal article" date="2014" name="Int. J. Syst. Evol. Microbiol.">
        <title>Complete genome sequence of Corynebacterium casei LMG S-19264T (=DSM 44701T), isolated from a smear-ripened cheese.</title>
        <authorList>
            <consortium name="US DOE Joint Genome Institute (JGI-PGF)"/>
            <person name="Walter F."/>
            <person name="Albersmeier A."/>
            <person name="Kalinowski J."/>
            <person name="Ruckert C."/>
        </authorList>
    </citation>
    <scope>NUCLEOTIDE SEQUENCE</scope>
    <source>
        <strain evidence="2">VKM Ac-1321</strain>
    </source>
</reference>